<proteinExistence type="predicted"/>
<comment type="caution">
    <text evidence="2">The sequence shown here is derived from an EMBL/GenBank/DDBJ whole genome shotgun (WGS) entry which is preliminary data.</text>
</comment>
<name>A0AAD2G2V4_9STRA</name>
<keyword evidence="3" id="KW-1185">Reference proteome</keyword>
<gene>
    <name evidence="2" type="ORF">CYCCA115_LOCUS18871</name>
</gene>
<dbReference type="AlphaFoldDB" id="A0AAD2G2V4"/>
<feature type="compositionally biased region" description="Polar residues" evidence="1">
    <location>
        <begin position="180"/>
        <end position="191"/>
    </location>
</feature>
<reference evidence="2" key="1">
    <citation type="submission" date="2023-08" db="EMBL/GenBank/DDBJ databases">
        <authorList>
            <person name="Audoor S."/>
            <person name="Bilcke G."/>
        </authorList>
    </citation>
    <scope>NUCLEOTIDE SEQUENCE</scope>
</reference>
<organism evidence="2 3">
    <name type="scientific">Cylindrotheca closterium</name>
    <dbReference type="NCBI Taxonomy" id="2856"/>
    <lineage>
        <taxon>Eukaryota</taxon>
        <taxon>Sar</taxon>
        <taxon>Stramenopiles</taxon>
        <taxon>Ochrophyta</taxon>
        <taxon>Bacillariophyta</taxon>
        <taxon>Bacillariophyceae</taxon>
        <taxon>Bacillariophycidae</taxon>
        <taxon>Bacillariales</taxon>
        <taxon>Bacillariaceae</taxon>
        <taxon>Cylindrotheca</taxon>
    </lineage>
</organism>
<sequence>MKMLPPNEKFATSTYNDHMPYKAYFHSLLKSSGASRLELVRDDAMILGSADPLEDARFLLNHCAPPKVDSGLPSLPNRKPSVDNLLQLLSQSAPNEMRIAHGDTCCCEYPHHECSSFSPRTQRREQTNQGTRKSWPGCSERPSIREVATPEECDIPPTAPTRRREMPARNFNKRKHCRWSASSVPATKVGS</sequence>
<evidence type="ECO:0000313" key="3">
    <source>
        <dbReference type="Proteomes" id="UP001295423"/>
    </source>
</evidence>
<evidence type="ECO:0000256" key="1">
    <source>
        <dbReference type="SAM" id="MobiDB-lite"/>
    </source>
</evidence>
<evidence type="ECO:0000313" key="2">
    <source>
        <dbReference type="EMBL" id="CAJ1960742.1"/>
    </source>
</evidence>
<dbReference type="EMBL" id="CAKOGP040002069">
    <property type="protein sequence ID" value="CAJ1960742.1"/>
    <property type="molecule type" value="Genomic_DNA"/>
</dbReference>
<feature type="region of interest" description="Disordered" evidence="1">
    <location>
        <begin position="115"/>
        <end position="191"/>
    </location>
</feature>
<protein>
    <submittedName>
        <fullName evidence="2">Uncharacterized protein</fullName>
    </submittedName>
</protein>
<accession>A0AAD2G2V4</accession>
<dbReference type="Proteomes" id="UP001295423">
    <property type="component" value="Unassembled WGS sequence"/>
</dbReference>